<accession>A0A2K8UCQ8</accession>
<proteinExistence type="inferred from homology"/>
<dbReference type="SUPFAM" id="SSF48452">
    <property type="entry name" value="TPR-like"/>
    <property type="match status" value="1"/>
</dbReference>
<protein>
    <submittedName>
        <fullName evidence="6">Uncharacterized protein</fullName>
    </submittedName>
</protein>
<dbReference type="KEGG" id="tsy:THSYN_22110"/>
<comment type="similarity">
    <text evidence="5">Belongs to the Rap family.</text>
</comment>
<evidence type="ECO:0000256" key="1">
    <source>
        <dbReference type="ARBA" id="ARBA00004496"/>
    </source>
</evidence>
<keyword evidence="3" id="KW-0677">Repeat</keyword>
<reference evidence="6 7" key="1">
    <citation type="submission" date="2017-03" db="EMBL/GenBank/DDBJ databases">
        <title>Complete genome sequence of Candidatus 'Thiodictyon syntrophicum' sp. nov. strain Cad16T, a photolithoautotroph purple sulfur bacterium isolated from an alpine meromictic lake.</title>
        <authorList>
            <person name="Luedin S.M."/>
            <person name="Pothier J.F."/>
            <person name="Danza F."/>
            <person name="Storelli N."/>
            <person name="Wittwer M."/>
            <person name="Tonolla M."/>
        </authorList>
    </citation>
    <scope>NUCLEOTIDE SEQUENCE [LARGE SCALE GENOMIC DNA]</scope>
    <source>
        <strain evidence="6 7">Cad16T</strain>
    </source>
</reference>
<dbReference type="InterPro" id="IPR011990">
    <property type="entry name" value="TPR-like_helical_dom_sf"/>
</dbReference>
<evidence type="ECO:0000256" key="4">
    <source>
        <dbReference type="ARBA" id="ARBA00022803"/>
    </source>
</evidence>
<dbReference type="InterPro" id="IPR027417">
    <property type="entry name" value="P-loop_NTPase"/>
</dbReference>
<dbReference type="SMART" id="SM00028">
    <property type="entry name" value="TPR"/>
    <property type="match status" value="5"/>
</dbReference>
<dbReference type="PANTHER" id="PTHR46630:SF1">
    <property type="entry name" value="TETRATRICOPEPTIDE REPEAT PROTEIN 29"/>
    <property type="match status" value="1"/>
</dbReference>
<evidence type="ECO:0000256" key="5">
    <source>
        <dbReference type="ARBA" id="ARBA00038253"/>
    </source>
</evidence>
<dbReference type="EMBL" id="CP020370">
    <property type="protein sequence ID" value="AUB83370.1"/>
    <property type="molecule type" value="Genomic_DNA"/>
</dbReference>
<dbReference type="GO" id="GO:0005737">
    <property type="term" value="C:cytoplasm"/>
    <property type="evidence" value="ECO:0007669"/>
    <property type="project" value="UniProtKB-SubCell"/>
</dbReference>
<sequence>MAHPPPWGPLTMAGRPIVETFNTHRMRPEVVRALATGRERELADITAAIRQALGNPGVSPQHLVVYGERGSGKSFLMRLVQLEAESLAAAAGAPVVVALLPEEQYNIRSEARLIEALAASLEGLGSTFSYAYDPRAPQVAWEEALETLNAALDRRFGPGRGLLVAAIENFDGLSKTLFGAGKDGKTRIAAEQRCAEERLRQLMSRPQSRLMLLVTATGTVDMDYERPLFQAFKTIELTPWTSDTCIDYFNRRRELEQAPPLTAAETARARAIAAFIGGNPRLTQLLGEVLVSPDARTIAETLDALSDQLADYYRRRLDDLPPAATGLLDALIRQGEPCSQSELAARVNQRQNQIADAFGYLNEGRLLLAEREKGGASQLYRVRDRLFVHFYRRRYGDGSQANALARIAELLETFFTADEKADLALRHLRAGEPREARLYIDLWHKQTGESPGHCGYRDQDRRHEPCLLFMCANVAAAEMEVLREQLRDRPEDAYVYWSRVKAQEPLARAAAAGLHALAASRCDHDAEADRLLQEAQSRTAVDVDPDAGILLLHQRYFFAEWRRHDRRLAVALAEQAGGLASTARYRLVKIRGLLCRAWAAGNSGHHADAIAFADEASCEAGAIGRVTEQATALRYKGLYLGRLDRQDEALDVLDQAYKLAQQDDDLPAQAGILNYKAYALRELGRPQDAILGLDQAFQLAEESGDVRRQGETLRLKGWILGRLGQHQEALSTLEQAAKLAEQAGDINVQALIQMQTGWSLGLLGRHEEAIATLNRAAPLAEQAGNISRQAEILCLNAWSTWKLARYTDALECARAAIRTADESADTTQQQRSRRVFFKIAAETPAPDLVKHLAAALTLSAGDPRWLSPHVSDIMAATTQARLWPELAVLIETHREQFKNARVWRAFGQVGPVWAVQAKAQGRAAAFAAVARDLPTIAQVMAAIPSLWFEAGSDPGAIRGHDLFDGLVGACDDPGLLGDIADLIPAVFGPESAEEAARLRTFAAYHAAPDKAAFLQRCDPDLAIAIRRIWAPAEPEGRADRGGRSKR</sequence>
<evidence type="ECO:0000313" key="6">
    <source>
        <dbReference type="EMBL" id="AUB83370.1"/>
    </source>
</evidence>
<evidence type="ECO:0000313" key="7">
    <source>
        <dbReference type="Proteomes" id="UP000232638"/>
    </source>
</evidence>
<gene>
    <name evidence="6" type="ORF">THSYN_22110</name>
</gene>
<dbReference type="Gene3D" id="3.40.50.300">
    <property type="entry name" value="P-loop containing nucleotide triphosphate hydrolases"/>
    <property type="match status" value="1"/>
</dbReference>
<name>A0A2K8UCQ8_9GAMM</name>
<keyword evidence="2" id="KW-0963">Cytoplasm</keyword>
<dbReference type="Proteomes" id="UP000232638">
    <property type="component" value="Chromosome"/>
</dbReference>
<dbReference type="InterPro" id="IPR051476">
    <property type="entry name" value="Bac_ResReg_Asp_Phosphatase"/>
</dbReference>
<dbReference type="PANTHER" id="PTHR46630">
    <property type="entry name" value="TETRATRICOPEPTIDE REPEAT PROTEIN 29"/>
    <property type="match status" value="1"/>
</dbReference>
<dbReference type="AlphaFoldDB" id="A0A2K8UCQ8"/>
<dbReference type="Gene3D" id="1.25.40.10">
    <property type="entry name" value="Tetratricopeptide repeat domain"/>
    <property type="match status" value="1"/>
</dbReference>
<dbReference type="Pfam" id="PF13424">
    <property type="entry name" value="TPR_12"/>
    <property type="match status" value="1"/>
</dbReference>
<evidence type="ECO:0000256" key="2">
    <source>
        <dbReference type="ARBA" id="ARBA00022490"/>
    </source>
</evidence>
<dbReference type="SUPFAM" id="SSF52540">
    <property type="entry name" value="P-loop containing nucleoside triphosphate hydrolases"/>
    <property type="match status" value="1"/>
</dbReference>
<comment type="subcellular location">
    <subcellularLocation>
        <location evidence="1">Cytoplasm</location>
    </subcellularLocation>
</comment>
<keyword evidence="7" id="KW-1185">Reference proteome</keyword>
<dbReference type="InterPro" id="IPR019734">
    <property type="entry name" value="TPR_rpt"/>
</dbReference>
<evidence type="ECO:0000256" key="3">
    <source>
        <dbReference type="ARBA" id="ARBA00022737"/>
    </source>
</evidence>
<keyword evidence="4" id="KW-0802">TPR repeat</keyword>
<organism evidence="6 7">
    <name type="scientific">Candidatus Thiodictyon syntrophicum</name>
    <dbReference type="NCBI Taxonomy" id="1166950"/>
    <lineage>
        <taxon>Bacteria</taxon>
        <taxon>Pseudomonadati</taxon>
        <taxon>Pseudomonadota</taxon>
        <taxon>Gammaproteobacteria</taxon>
        <taxon>Chromatiales</taxon>
        <taxon>Chromatiaceae</taxon>
        <taxon>Thiodictyon</taxon>
    </lineage>
</organism>